<protein>
    <recommendedName>
        <fullName evidence="7">GDSL esterase/lipase</fullName>
    </recommendedName>
</protein>
<keyword evidence="2 4" id="KW-0732">Signal</keyword>
<proteinExistence type="inferred from homology"/>
<evidence type="ECO:0000313" key="6">
    <source>
        <dbReference type="Proteomes" id="UP000886520"/>
    </source>
</evidence>
<accession>A0A9D4V0T2</accession>
<evidence type="ECO:0000256" key="3">
    <source>
        <dbReference type="ARBA" id="ARBA00022801"/>
    </source>
</evidence>
<comment type="caution">
    <text evidence="5">The sequence shown here is derived from an EMBL/GenBank/DDBJ whole genome shotgun (WGS) entry which is preliminary data.</text>
</comment>
<dbReference type="Gene3D" id="3.40.50.1110">
    <property type="entry name" value="SGNH hydrolase"/>
    <property type="match status" value="1"/>
</dbReference>
<dbReference type="InterPro" id="IPR036514">
    <property type="entry name" value="SGNH_hydro_sf"/>
</dbReference>
<name>A0A9D4V0T2_ADICA</name>
<dbReference type="InterPro" id="IPR001087">
    <property type="entry name" value="GDSL"/>
</dbReference>
<dbReference type="EMBL" id="JABFUD020000007">
    <property type="protein sequence ID" value="KAI5077361.1"/>
    <property type="molecule type" value="Genomic_DNA"/>
</dbReference>
<evidence type="ECO:0000256" key="1">
    <source>
        <dbReference type="ARBA" id="ARBA00008668"/>
    </source>
</evidence>
<evidence type="ECO:0000313" key="5">
    <source>
        <dbReference type="EMBL" id="KAI5077361.1"/>
    </source>
</evidence>
<evidence type="ECO:0000256" key="4">
    <source>
        <dbReference type="SAM" id="SignalP"/>
    </source>
</evidence>
<organism evidence="5 6">
    <name type="scientific">Adiantum capillus-veneris</name>
    <name type="common">Maidenhair fern</name>
    <dbReference type="NCBI Taxonomy" id="13818"/>
    <lineage>
        <taxon>Eukaryota</taxon>
        <taxon>Viridiplantae</taxon>
        <taxon>Streptophyta</taxon>
        <taxon>Embryophyta</taxon>
        <taxon>Tracheophyta</taxon>
        <taxon>Polypodiopsida</taxon>
        <taxon>Polypodiidae</taxon>
        <taxon>Polypodiales</taxon>
        <taxon>Pteridineae</taxon>
        <taxon>Pteridaceae</taxon>
        <taxon>Vittarioideae</taxon>
        <taxon>Adiantum</taxon>
    </lineage>
</organism>
<dbReference type="PANTHER" id="PTHR22835">
    <property type="entry name" value="ZINC FINGER FYVE DOMAIN CONTAINING PROTEIN"/>
    <property type="match status" value="1"/>
</dbReference>
<feature type="chain" id="PRO_5039578699" description="GDSL esterase/lipase" evidence="4">
    <location>
        <begin position="29"/>
        <end position="399"/>
    </location>
</feature>
<dbReference type="OrthoDB" id="1904788at2759"/>
<evidence type="ECO:0008006" key="7">
    <source>
        <dbReference type="Google" id="ProtNLM"/>
    </source>
</evidence>
<dbReference type="GO" id="GO:0016788">
    <property type="term" value="F:hydrolase activity, acting on ester bonds"/>
    <property type="evidence" value="ECO:0007669"/>
    <property type="project" value="InterPro"/>
</dbReference>
<feature type="signal peptide" evidence="4">
    <location>
        <begin position="1"/>
        <end position="28"/>
    </location>
</feature>
<dbReference type="Pfam" id="PF00657">
    <property type="entry name" value="Lipase_GDSL"/>
    <property type="match status" value="1"/>
</dbReference>
<dbReference type="InterPro" id="IPR035669">
    <property type="entry name" value="SGNH_plant_lipase-like"/>
</dbReference>
<sequence length="399" mass="43840">MDHPALMITIHPLICLAFLGSLPFPATSSMHQLLASGAWLSTSSPSIFIFGASLVDAGENAAAMPLRSYADFDPYGSDYFGKPVGRWSNGRTFMDFITEGLGYGHIPAYLRSIGSDFTHGVNFASSGSTAANSTAVGNNSGGLFCLLVQVDQFRDFQDTVMSSGHYIGLEEKARLRQRFSDAIYFFETGNNDYMDALDQFGDSLDINATVTTTIAAMKVAFEAMYGLGARTFIILNATPTGCSPEVLSFMDDDEEVDANNCSALWTDIVQAHNKRLIELLDELRDNYPAGEWVLFDVYSIFMDGYLNPSSYGIVYPFRACCGAGGTYNVDANVKCGMDAQYINGTLVKWTKCENPKLYLIWDFIHPVESFAYYIAQGVLNGTHLFPSFSLKARVQQSLQ</sequence>
<keyword evidence="6" id="KW-1185">Reference proteome</keyword>
<evidence type="ECO:0000256" key="2">
    <source>
        <dbReference type="ARBA" id="ARBA00022729"/>
    </source>
</evidence>
<reference evidence="5" key="1">
    <citation type="submission" date="2021-01" db="EMBL/GenBank/DDBJ databases">
        <title>Adiantum capillus-veneris genome.</title>
        <authorList>
            <person name="Fang Y."/>
            <person name="Liao Q."/>
        </authorList>
    </citation>
    <scope>NUCLEOTIDE SEQUENCE</scope>
    <source>
        <strain evidence="5">H3</strain>
        <tissue evidence="5">Leaf</tissue>
    </source>
</reference>
<gene>
    <name evidence="5" type="ORF">GOP47_0007185</name>
</gene>
<dbReference type="AlphaFoldDB" id="A0A9D4V0T2"/>
<dbReference type="CDD" id="cd01837">
    <property type="entry name" value="SGNH_plant_lipase_like"/>
    <property type="match status" value="1"/>
</dbReference>
<dbReference type="PANTHER" id="PTHR22835:SF659">
    <property type="entry name" value="GDSL LIPASE_ACYLHYDROLASE, PUTATIVE (AFU_ORTHOLOGUE AFUA_2G00510)-RELATED"/>
    <property type="match status" value="1"/>
</dbReference>
<keyword evidence="3" id="KW-0378">Hydrolase</keyword>
<dbReference type="Proteomes" id="UP000886520">
    <property type="component" value="Chromosome 7"/>
</dbReference>
<comment type="similarity">
    <text evidence="1">Belongs to the 'GDSL' lipolytic enzyme family.</text>
</comment>